<protein>
    <submittedName>
        <fullName evidence="1">Uncharacterized protein</fullName>
    </submittedName>
</protein>
<sequence>MTTGDHDPWGWVGERPPTEYKQIWVSPLSFLTPLPEGAVLRWVYDEDDDITFSLLVRLTEAEAQRVYESPPSSGMLESVRKDLHWRGSLLTLSGDFDEPFPTWRYRIPGDLSEDEFIADLMNPPFEVVRDAILTAQQRRDAKFAAPLLSFALAS</sequence>
<gene>
    <name evidence="1" type="ORF">MHIP_37560</name>
</gene>
<accession>A0A7I9ZR78</accession>
<evidence type="ECO:0000313" key="1">
    <source>
        <dbReference type="EMBL" id="GFH03273.1"/>
    </source>
</evidence>
<organism evidence="1 2">
    <name type="scientific">Mycolicibacterium hippocampi</name>
    <dbReference type="NCBI Taxonomy" id="659824"/>
    <lineage>
        <taxon>Bacteria</taxon>
        <taxon>Bacillati</taxon>
        <taxon>Actinomycetota</taxon>
        <taxon>Actinomycetes</taxon>
        <taxon>Mycobacteriales</taxon>
        <taxon>Mycobacteriaceae</taxon>
        <taxon>Mycolicibacterium</taxon>
    </lineage>
</organism>
<comment type="caution">
    <text evidence="1">The sequence shown here is derived from an EMBL/GenBank/DDBJ whole genome shotgun (WGS) entry which is preliminary data.</text>
</comment>
<name>A0A7I9ZR78_9MYCO</name>
<reference evidence="1 2" key="1">
    <citation type="journal article" date="2019" name="Emerg. Microbes Infect.">
        <title>Comprehensive subspecies identification of 175 nontuberculous mycobacteria species based on 7547 genomic profiles.</title>
        <authorList>
            <person name="Matsumoto Y."/>
            <person name="Kinjo T."/>
            <person name="Motooka D."/>
            <person name="Nabeya D."/>
            <person name="Jung N."/>
            <person name="Uechi K."/>
            <person name="Horii T."/>
            <person name="Iida T."/>
            <person name="Fujita J."/>
            <person name="Nakamura S."/>
        </authorList>
    </citation>
    <scope>NUCLEOTIDE SEQUENCE [LARGE SCALE GENOMIC DNA]</scope>
    <source>
        <strain evidence="1 2">JCM 30996</strain>
    </source>
</reference>
<dbReference type="RefSeq" id="WP_163890812.1">
    <property type="nucleotide sequence ID" value="NZ_BLLB01000002.1"/>
</dbReference>
<proteinExistence type="predicted"/>
<dbReference type="EMBL" id="BLLB01000002">
    <property type="protein sequence ID" value="GFH03273.1"/>
    <property type="molecule type" value="Genomic_DNA"/>
</dbReference>
<keyword evidence="2" id="KW-1185">Reference proteome</keyword>
<evidence type="ECO:0000313" key="2">
    <source>
        <dbReference type="Proteomes" id="UP000465304"/>
    </source>
</evidence>
<dbReference type="AlphaFoldDB" id="A0A7I9ZR78"/>
<dbReference type="Proteomes" id="UP000465304">
    <property type="component" value="Unassembled WGS sequence"/>
</dbReference>